<protein>
    <recommendedName>
        <fullName evidence="4">Lipoprotein</fullName>
    </recommendedName>
</protein>
<dbReference type="EMBL" id="CADILH010000003">
    <property type="protein sequence ID" value="CAB3931590.1"/>
    <property type="molecule type" value="Genomic_DNA"/>
</dbReference>
<keyword evidence="3" id="KW-1185">Reference proteome</keyword>
<accession>A0A6S7F4Y8</accession>
<dbReference type="RefSeq" id="WP_175201630.1">
    <property type="nucleotide sequence ID" value="NZ_CADILH010000003.1"/>
</dbReference>
<dbReference type="Proteomes" id="UP000494183">
    <property type="component" value="Unassembled WGS sequence"/>
</dbReference>
<organism evidence="2 3">
    <name type="scientific">Achromobacter insolitus</name>
    <dbReference type="NCBI Taxonomy" id="217204"/>
    <lineage>
        <taxon>Bacteria</taxon>
        <taxon>Pseudomonadati</taxon>
        <taxon>Pseudomonadota</taxon>
        <taxon>Betaproteobacteria</taxon>
        <taxon>Burkholderiales</taxon>
        <taxon>Alcaligenaceae</taxon>
        <taxon>Achromobacter</taxon>
    </lineage>
</organism>
<evidence type="ECO:0008006" key="4">
    <source>
        <dbReference type="Google" id="ProtNLM"/>
    </source>
</evidence>
<evidence type="ECO:0000256" key="1">
    <source>
        <dbReference type="SAM" id="SignalP"/>
    </source>
</evidence>
<proteinExistence type="predicted"/>
<feature type="signal peptide" evidence="1">
    <location>
        <begin position="1"/>
        <end position="20"/>
    </location>
</feature>
<gene>
    <name evidence="2" type="ORF">LMG6000_02230</name>
</gene>
<feature type="chain" id="PRO_5028933099" description="Lipoprotein" evidence="1">
    <location>
        <begin position="21"/>
        <end position="218"/>
    </location>
</feature>
<keyword evidence="1" id="KW-0732">Signal</keyword>
<reference evidence="2 3" key="1">
    <citation type="submission" date="2020-04" db="EMBL/GenBank/DDBJ databases">
        <authorList>
            <person name="De Canck E."/>
        </authorList>
    </citation>
    <scope>NUCLEOTIDE SEQUENCE [LARGE SCALE GENOMIC DNA]</scope>
    <source>
        <strain evidence="2 3">LMG 6000</strain>
    </source>
</reference>
<dbReference type="AlphaFoldDB" id="A0A6S7F4Y8"/>
<dbReference type="PROSITE" id="PS51257">
    <property type="entry name" value="PROKAR_LIPOPROTEIN"/>
    <property type="match status" value="1"/>
</dbReference>
<sequence>MRILGLAATFVAVAAGSGCAGNAQRQAEADNHAVAALCDVALQDPRLVPLHDVIPVNADDASVSQLANPALFTSTQKRALADIDDVMAQCYTAKIQWANKYEPPIGASIYQAFFQQERVLRARAIRDDTGIGQFNEARAALLSKSNEMLAGARQQHAHQQAEEAARAAAAWAAFNTSLQQTQQTQIMQQQLNQQQMQMNRPVTTNCSRIGYQVNCTTW</sequence>
<evidence type="ECO:0000313" key="3">
    <source>
        <dbReference type="Proteomes" id="UP000494183"/>
    </source>
</evidence>
<name>A0A6S7F4Y8_9BURK</name>
<evidence type="ECO:0000313" key="2">
    <source>
        <dbReference type="EMBL" id="CAB3931590.1"/>
    </source>
</evidence>